<dbReference type="STRING" id="78410.A0A0P7B6L7"/>
<feature type="compositionally biased region" description="Polar residues" evidence="3">
    <location>
        <begin position="332"/>
        <end position="345"/>
    </location>
</feature>
<feature type="transmembrane region" description="Helical" evidence="4">
    <location>
        <begin position="735"/>
        <end position="755"/>
    </location>
</feature>
<feature type="compositionally biased region" description="Low complexity" evidence="3">
    <location>
        <begin position="265"/>
        <end position="279"/>
    </location>
</feature>
<dbReference type="AlphaFoldDB" id="A0A0P7B6L7"/>
<dbReference type="Pfam" id="PF13593">
    <property type="entry name" value="SBF_like"/>
    <property type="match status" value="1"/>
</dbReference>
<evidence type="ECO:0000313" key="7">
    <source>
        <dbReference type="Proteomes" id="UP000050424"/>
    </source>
</evidence>
<feature type="region of interest" description="Disordered" evidence="3">
    <location>
        <begin position="228"/>
        <end position="248"/>
    </location>
</feature>
<protein>
    <recommendedName>
        <fullName evidence="5">Golgin subfamily A member 7/ERF4 domain-containing protein</fullName>
    </recommendedName>
</protein>
<evidence type="ECO:0000256" key="2">
    <source>
        <dbReference type="ARBA" id="ARBA00023136"/>
    </source>
</evidence>
<dbReference type="Pfam" id="PF10256">
    <property type="entry name" value="Erf4"/>
    <property type="match status" value="1"/>
</dbReference>
<feature type="transmembrane region" description="Helical" evidence="4">
    <location>
        <begin position="1076"/>
        <end position="1096"/>
    </location>
</feature>
<evidence type="ECO:0000256" key="1">
    <source>
        <dbReference type="ARBA" id="ARBA00004370"/>
    </source>
</evidence>
<keyword evidence="2 4" id="KW-0472">Membrane</keyword>
<feature type="transmembrane region" description="Helical" evidence="4">
    <location>
        <begin position="985"/>
        <end position="1007"/>
    </location>
</feature>
<feature type="region of interest" description="Disordered" evidence="3">
    <location>
        <begin position="621"/>
        <end position="680"/>
    </location>
</feature>
<dbReference type="OrthoDB" id="188035at2759"/>
<evidence type="ECO:0000256" key="4">
    <source>
        <dbReference type="SAM" id="Phobius"/>
    </source>
</evidence>
<dbReference type="InterPro" id="IPR016833">
    <property type="entry name" value="Put_Na-Bile_cotransptr"/>
</dbReference>
<evidence type="ECO:0000256" key="3">
    <source>
        <dbReference type="SAM" id="MobiDB-lite"/>
    </source>
</evidence>
<feature type="compositionally biased region" description="Basic and acidic residues" evidence="3">
    <location>
        <begin position="300"/>
        <end position="309"/>
    </location>
</feature>
<dbReference type="InterPro" id="IPR019383">
    <property type="entry name" value="Golgin_A_7/ERF4"/>
</dbReference>
<name>A0A0P7B6L7_9HYPO</name>
<feature type="transmembrane region" description="Helical" evidence="4">
    <location>
        <begin position="870"/>
        <end position="893"/>
    </location>
</feature>
<feature type="transmembrane region" description="Helical" evidence="4">
    <location>
        <begin position="839"/>
        <end position="858"/>
    </location>
</feature>
<organism evidence="6 7">
    <name type="scientific">Neonectria ditissima</name>
    <dbReference type="NCBI Taxonomy" id="78410"/>
    <lineage>
        <taxon>Eukaryota</taxon>
        <taxon>Fungi</taxon>
        <taxon>Dikarya</taxon>
        <taxon>Ascomycota</taxon>
        <taxon>Pezizomycotina</taxon>
        <taxon>Sordariomycetes</taxon>
        <taxon>Hypocreomycetidae</taxon>
        <taxon>Hypocreales</taxon>
        <taxon>Nectriaceae</taxon>
        <taxon>Neonectria</taxon>
    </lineage>
</organism>
<feature type="region of interest" description="Disordered" evidence="3">
    <location>
        <begin position="265"/>
        <end position="387"/>
    </location>
</feature>
<feature type="domain" description="Golgin subfamily A member 7/ERF4" evidence="5">
    <location>
        <begin position="492"/>
        <end position="616"/>
    </location>
</feature>
<feature type="compositionally biased region" description="Polar residues" evidence="3">
    <location>
        <begin position="659"/>
        <end position="670"/>
    </location>
</feature>
<keyword evidence="4" id="KW-1133">Transmembrane helix</keyword>
<dbReference type="PANTHER" id="PTHR18640">
    <property type="entry name" value="SOLUTE CARRIER FAMILY 10 MEMBER 7"/>
    <property type="match status" value="1"/>
</dbReference>
<dbReference type="EMBL" id="LKCW01000063">
    <property type="protein sequence ID" value="KPM41560.1"/>
    <property type="molecule type" value="Genomic_DNA"/>
</dbReference>
<sequence>MLAFRTSAFNVCPSSTKPLGVAPLVDLAGEIPLCHWPVGIDHFHPGASHSCFDSLSSSSPLFFNADSRFFCLRRPAIEDHDTFADVIATTSNNTTSPLPFSSTTPVTSHRVAAPGTRRIPRPAESPGPSALRQPQLHAPLNSIHSSRPDAAIPPQRGRLGGRADSVLPTDPPPSRAPPSSSVLASLDAPSKPHHLDHLSRPKPTHPGTGTGKSPANIAAAAVTALNQHPPVRYPGSHHQDSSVFPLSPFRPRAAGPALRSVRRLSAARLWNPTNSTPRPHTSRKRRPSTPPPPSVPLHHPTLDDSHLKTDPIGTGASDYPLLTLPEQRQTRHSISTRASLQVDRQGSSDHRVSLPGSVRASYDEKRTRNPKTSTPETEAGPSRQPHQEGEFFDEIPVKLDKGKGKAIMTAQDPRRETFSHDLERGPDVMDPRVSNVSAGDGIGSAISSSNSSIMGEEVEPDAAGEWGPQHPCYPHINPHVPIDSPEYVSTRIIRIRRDWLLEGDLAPTFSNLYPEILDPAGLSEPEFRRIIEKLNAELVPAFNPYGMRNMVDSMLGLVTGWLWDDFGLTGIKSRLSNLELWIEKWNSEMEKAIGSEDGAAAPKLVSLRRTGYMTLDIQIPDPEIAPAPSTSAGDSRTALPLEPRGPSDASAITPRRANDTSPSGVGSANPPTGLGTGHGYPLRPSSASLELVATKILSDDALIPTAAMSTPESPDHEKKASPTGPVAWAKKVARLILAQYLVIGFAVACVLGYYFPSVAQHGGTIRSEYSILYGAVAFIFLVSGLQLSPGKLRENATNWRLHIIVQGISFAVIPAIILAIVHICIAAGCLRSQTPSPPILVGLLTTACLPTTIASNVVMTRASGGDDAAAIISVVVGNVAGAFLSPLLIYGFFPAGEAFERWRPASPATLGHMYADVAKQLGLSVVLPLAVGQAVRWRWEDRTVAVLARLKLAKVSTLCLVLLVWTTFSGAFGTGALFQLSTSNVLFNVFINVGLYVLFTLICFYTARPPQRLIDAIAASRLGQMLPSALVPRRMSKEQTIAVCFCGAAKTTSLGIPLVSAMWARADDLTRAYIQIPVLLYTIEQVFMAQMLVYVFRWYMRRREKRLGDDTEGESCQAVTAEPDRGEVGRVEHEDDQKGVERPRATLDDTQKQSRNFRIG</sequence>
<evidence type="ECO:0000259" key="5">
    <source>
        <dbReference type="Pfam" id="PF10256"/>
    </source>
</evidence>
<feature type="transmembrane region" description="Helical" evidence="4">
    <location>
        <begin position="1041"/>
        <end position="1064"/>
    </location>
</feature>
<gene>
    <name evidence="6" type="ORF">AK830_g5042</name>
</gene>
<proteinExistence type="predicted"/>
<keyword evidence="4" id="KW-0812">Transmembrane</keyword>
<dbReference type="InterPro" id="IPR038770">
    <property type="entry name" value="Na+/solute_symporter_sf"/>
</dbReference>
<dbReference type="Gene3D" id="1.20.1530.20">
    <property type="match status" value="1"/>
</dbReference>
<accession>A0A0P7B6L7</accession>
<feature type="transmembrane region" description="Helical" evidence="4">
    <location>
        <begin position="767"/>
        <end position="787"/>
    </location>
</feature>
<keyword evidence="7" id="KW-1185">Reference proteome</keyword>
<feature type="compositionally biased region" description="Low complexity" evidence="3">
    <location>
        <begin position="90"/>
        <end position="108"/>
    </location>
</feature>
<reference evidence="6 7" key="1">
    <citation type="submission" date="2015-09" db="EMBL/GenBank/DDBJ databases">
        <title>Draft genome of a European isolate of the apple canker pathogen Neonectria ditissima.</title>
        <authorList>
            <person name="Gomez-Cortecero A."/>
            <person name="Harrison R.J."/>
            <person name="Armitage A.D."/>
        </authorList>
    </citation>
    <scope>NUCLEOTIDE SEQUENCE [LARGE SCALE GENOMIC DNA]</scope>
    <source>
        <strain evidence="6 7">R09/05</strain>
    </source>
</reference>
<feature type="transmembrane region" description="Helical" evidence="4">
    <location>
        <begin position="958"/>
        <end position="979"/>
    </location>
</feature>
<dbReference type="GO" id="GO:0005886">
    <property type="term" value="C:plasma membrane"/>
    <property type="evidence" value="ECO:0007669"/>
    <property type="project" value="TreeGrafter"/>
</dbReference>
<feature type="region of interest" description="Disordered" evidence="3">
    <location>
        <begin position="90"/>
        <end position="214"/>
    </location>
</feature>
<evidence type="ECO:0000313" key="6">
    <source>
        <dbReference type="EMBL" id="KPM41560.1"/>
    </source>
</evidence>
<feature type="compositionally biased region" description="Low complexity" evidence="3">
    <location>
        <begin position="177"/>
        <end position="189"/>
    </location>
</feature>
<dbReference type="Proteomes" id="UP000050424">
    <property type="component" value="Unassembled WGS sequence"/>
</dbReference>
<feature type="compositionally biased region" description="Basic and acidic residues" evidence="3">
    <location>
        <begin position="1122"/>
        <end position="1152"/>
    </location>
</feature>
<comment type="caution">
    <text evidence="6">The sequence shown here is derived from an EMBL/GenBank/DDBJ whole genome shotgun (WGS) entry which is preliminary data.</text>
</comment>
<comment type="subcellular location">
    <subcellularLocation>
        <location evidence="1">Membrane</location>
    </subcellularLocation>
</comment>
<dbReference type="PANTHER" id="PTHR18640:SF5">
    <property type="entry name" value="SODIUM_BILE ACID COTRANSPORTER 7"/>
    <property type="match status" value="1"/>
</dbReference>
<feature type="transmembrane region" description="Helical" evidence="4">
    <location>
        <begin position="799"/>
        <end position="827"/>
    </location>
</feature>
<feature type="region of interest" description="Disordered" evidence="3">
    <location>
        <begin position="1110"/>
        <end position="1160"/>
    </location>
</feature>